<sequence length="345" mass="39226">MRIRYHGYTSELKYSSGPHGTTNALVIEDKPLPDEPDSIQVGPLALPSSNSKEHHVNTPKERDSYLSVILNLFPNDGLHRFCYLAERLLPTSLREHLRDYQRKIRHYQITSSLSHNFSVSNIQDLDLFVVGAARAAEYIPKTLGAADRIQHLRMTANNLKVLGLSNTFADWSFNAEPFDGVCNAFPALRQFACQIEEEVYYNAGDCPEYPKFLDSLKRLSNLRTLHLLQWNITLVGGLDDYNSLNTSILVLQMQKFANKLFGDLDRARCYPLLDALVIGHLTRLESAMPQFYFVRGEQRDVLNRTVAIGVPVSRAVLRKTQAYTDVLDLDPFSEPWQQWAGRVIA</sequence>
<keyword evidence="3" id="KW-1185">Reference proteome</keyword>
<organism evidence="2 3">
    <name type="scientific">Ophiobolus disseminans</name>
    <dbReference type="NCBI Taxonomy" id="1469910"/>
    <lineage>
        <taxon>Eukaryota</taxon>
        <taxon>Fungi</taxon>
        <taxon>Dikarya</taxon>
        <taxon>Ascomycota</taxon>
        <taxon>Pezizomycotina</taxon>
        <taxon>Dothideomycetes</taxon>
        <taxon>Pleosporomycetidae</taxon>
        <taxon>Pleosporales</taxon>
        <taxon>Pleosporineae</taxon>
        <taxon>Phaeosphaeriaceae</taxon>
        <taxon>Ophiobolus</taxon>
    </lineage>
</organism>
<name>A0A6A7ALL9_9PLEO</name>
<evidence type="ECO:0000313" key="2">
    <source>
        <dbReference type="EMBL" id="KAF2833475.1"/>
    </source>
</evidence>
<protein>
    <submittedName>
        <fullName evidence="2">Uncharacterized protein</fullName>
    </submittedName>
</protein>
<dbReference type="EMBL" id="MU006216">
    <property type="protein sequence ID" value="KAF2833475.1"/>
    <property type="molecule type" value="Genomic_DNA"/>
</dbReference>
<feature type="region of interest" description="Disordered" evidence="1">
    <location>
        <begin position="37"/>
        <end position="59"/>
    </location>
</feature>
<accession>A0A6A7ALL9</accession>
<reference evidence="2" key="1">
    <citation type="journal article" date="2020" name="Stud. Mycol.">
        <title>101 Dothideomycetes genomes: a test case for predicting lifestyles and emergence of pathogens.</title>
        <authorList>
            <person name="Haridas S."/>
            <person name="Albert R."/>
            <person name="Binder M."/>
            <person name="Bloem J."/>
            <person name="Labutti K."/>
            <person name="Salamov A."/>
            <person name="Andreopoulos B."/>
            <person name="Baker S."/>
            <person name="Barry K."/>
            <person name="Bills G."/>
            <person name="Bluhm B."/>
            <person name="Cannon C."/>
            <person name="Castanera R."/>
            <person name="Culley D."/>
            <person name="Daum C."/>
            <person name="Ezra D."/>
            <person name="Gonzalez J."/>
            <person name="Henrissat B."/>
            <person name="Kuo A."/>
            <person name="Liang C."/>
            <person name="Lipzen A."/>
            <person name="Lutzoni F."/>
            <person name="Magnuson J."/>
            <person name="Mondo S."/>
            <person name="Nolan M."/>
            <person name="Ohm R."/>
            <person name="Pangilinan J."/>
            <person name="Park H.-J."/>
            <person name="Ramirez L."/>
            <person name="Alfaro M."/>
            <person name="Sun H."/>
            <person name="Tritt A."/>
            <person name="Yoshinaga Y."/>
            <person name="Zwiers L.-H."/>
            <person name="Turgeon B."/>
            <person name="Goodwin S."/>
            <person name="Spatafora J."/>
            <person name="Crous P."/>
            <person name="Grigoriev I."/>
        </authorList>
    </citation>
    <scope>NUCLEOTIDE SEQUENCE</scope>
    <source>
        <strain evidence="2">CBS 113818</strain>
    </source>
</reference>
<dbReference type="AlphaFoldDB" id="A0A6A7ALL9"/>
<dbReference type="OrthoDB" id="3799981at2759"/>
<evidence type="ECO:0000313" key="3">
    <source>
        <dbReference type="Proteomes" id="UP000799424"/>
    </source>
</evidence>
<gene>
    <name evidence="2" type="ORF">CC86DRAFT_451161</name>
</gene>
<proteinExistence type="predicted"/>
<evidence type="ECO:0000256" key="1">
    <source>
        <dbReference type="SAM" id="MobiDB-lite"/>
    </source>
</evidence>
<dbReference type="Proteomes" id="UP000799424">
    <property type="component" value="Unassembled WGS sequence"/>
</dbReference>